<accession>C6IR10</accession>
<evidence type="ECO:0000313" key="4">
    <source>
        <dbReference type="Proteomes" id="UP000095541"/>
    </source>
</evidence>
<dbReference type="AlphaFoldDB" id="A0A0P0EWG8"/>
<dbReference type="RefSeq" id="WP_008766705.1">
    <property type="nucleotide sequence ID" value="NZ_AP022660.1"/>
</dbReference>
<dbReference type="Proteomes" id="UP000095541">
    <property type="component" value="Unassembled WGS sequence"/>
</dbReference>
<evidence type="ECO:0000256" key="1">
    <source>
        <dbReference type="SAM" id="Phobius"/>
    </source>
</evidence>
<keyword evidence="1" id="KW-0472">Membrane</keyword>
<evidence type="ECO:0008006" key="6">
    <source>
        <dbReference type="Google" id="ProtNLM"/>
    </source>
</evidence>
<name>A0A0P0EWG8_BACT4</name>
<proteinExistence type="predicted"/>
<dbReference type="EMBL" id="CZAP01000005">
    <property type="protein sequence ID" value="CUP40150.1"/>
    <property type="molecule type" value="Genomic_DNA"/>
</dbReference>
<evidence type="ECO:0000313" key="2">
    <source>
        <dbReference type="EMBL" id="CUP40150.1"/>
    </source>
</evidence>
<reference evidence="4 5" key="1">
    <citation type="submission" date="2015-09" db="EMBL/GenBank/DDBJ databases">
        <authorList>
            <consortium name="Pathogen Informatics"/>
        </authorList>
    </citation>
    <scope>NUCLEOTIDE SEQUENCE [LARGE SCALE GENOMIC DNA]</scope>
    <source>
        <strain evidence="2 5">2789STDY5834899</strain>
        <strain evidence="3 4">2789STDY5834945</strain>
    </source>
</reference>
<feature type="transmembrane region" description="Helical" evidence="1">
    <location>
        <begin position="12"/>
        <end position="31"/>
    </location>
</feature>
<accession>A0A0P0EWG8</accession>
<protein>
    <recommendedName>
        <fullName evidence="6">Transmembrane protein</fullName>
    </recommendedName>
</protein>
<dbReference type="Proteomes" id="UP000095576">
    <property type="component" value="Unassembled WGS sequence"/>
</dbReference>
<keyword evidence="1" id="KW-1133">Transmembrane helix</keyword>
<dbReference type="GeneID" id="89222633"/>
<evidence type="ECO:0000313" key="3">
    <source>
        <dbReference type="EMBL" id="CUP56374.1"/>
    </source>
</evidence>
<evidence type="ECO:0000313" key="5">
    <source>
        <dbReference type="Proteomes" id="UP000095576"/>
    </source>
</evidence>
<gene>
    <name evidence="2" type="ORF">ERS852511_01986</name>
    <name evidence="3" type="ORF">ERS852557_01034</name>
</gene>
<dbReference type="InterPro" id="IPR054615">
    <property type="entry name" value="Symport_access"/>
</dbReference>
<sequence>MFGIDDPFIVLPYILSVICVIFAAWFGLKYWNKDDDKDETR</sequence>
<dbReference type="PATRIC" id="fig|818.23.peg.3275"/>
<dbReference type="KEGG" id="btho:Btheta7330_03182"/>
<keyword evidence="1" id="KW-0812">Transmembrane</keyword>
<dbReference type="EMBL" id="CZBI01000001">
    <property type="protein sequence ID" value="CUP56374.1"/>
    <property type="molecule type" value="Genomic_DNA"/>
</dbReference>
<dbReference type="NCBIfam" id="NF045580">
    <property type="entry name" value="symport_access"/>
    <property type="match status" value="1"/>
</dbReference>
<organism evidence="2 5">
    <name type="scientific">Bacteroides thetaiotaomicron</name>
    <dbReference type="NCBI Taxonomy" id="818"/>
    <lineage>
        <taxon>Bacteria</taxon>
        <taxon>Pseudomonadati</taxon>
        <taxon>Bacteroidota</taxon>
        <taxon>Bacteroidia</taxon>
        <taxon>Bacteroidales</taxon>
        <taxon>Bacteroidaceae</taxon>
        <taxon>Bacteroides</taxon>
    </lineage>
</organism>